<dbReference type="GO" id="GO:0030527">
    <property type="term" value="F:structural constituent of chromatin"/>
    <property type="evidence" value="ECO:0007669"/>
    <property type="project" value="InterPro"/>
</dbReference>
<feature type="compositionally biased region" description="Polar residues" evidence="5">
    <location>
        <begin position="32"/>
        <end position="41"/>
    </location>
</feature>
<evidence type="ECO:0000256" key="5">
    <source>
        <dbReference type="SAM" id="MobiDB-lite"/>
    </source>
</evidence>
<dbReference type="OrthoDB" id="420022at2759"/>
<dbReference type="Gene3D" id="1.10.20.10">
    <property type="entry name" value="Histone, subunit A"/>
    <property type="match status" value="1"/>
</dbReference>
<keyword evidence="3" id="KW-0158">Chromosome</keyword>
<feature type="domain" description="Core Histone H2A/H2B/H3" evidence="6">
    <location>
        <begin position="118"/>
        <end position="209"/>
    </location>
</feature>
<dbReference type="Pfam" id="PF00125">
    <property type="entry name" value="Histone"/>
    <property type="match status" value="1"/>
</dbReference>
<dbReference type="SUPFAM" id="SSF47113">
    <property type="entry name" value="Histone-fold"/>
    <property type="match status" value="1"/>
</dbReference>
<accession>A0A5C3QJ64</accession>
<dbReference type="GO" id="GO:0003677">
    <property type="term" value="F:DNA binding"/>
    <property type="evidence" value="ECO:0007669"/>
    <property type="project" value="InterPro"/>
</dbReference>
<comment type="similarity">
    <text evidence="2">Belongs to the histone H3 family.</text>
</comment>
<organism evidence="7 8">
    <name type="scientific">Pterulicium gracile</name>
    <dbReference type="NCBI Taxonomy" id="1884261"/>
    <lineage>
        <taxon>Eukaryota</taxon>
        <taxon>Fungi</taxon>
        <taxon>Dikarya</taxon>
        <taxon>Basidiomycota</taxon>
        <taxon>Agaricomycotina</taxon>
        <taxon>Agaricomycetes</taxon>
        <taxon>Agaricomycetidae</taxon>
        <taxon>Agaricales</taxon>
        <taxon>Pleurotineae</taxon>
        <taxon>Pterulaceae</taxon>
        <taxon>Pterulicium</taxon>
    </lineage>
</organism>
<sequence length="217" mass="23798">MARMVTSGREQVSGPGKSTARKQVHTEITARKQVSSLSGKQTAHKRVSSSQSGPGKATARKLVSAKPWPRGKPSRGGKKVKWPISQGGKGKGKGKAPRHTMLSREDTNTAVKIPSKYGSKALEEIRMYQHSVNELIPKAPFKRLVRELVADTQVDGLDGNISRVHASAFEAAQLVAEQKLVELFEMSQLVALHCKRQTIRPGDLEMVAHLCSKKREM</sequence>
<dbReference type="STRING" id="1884261.A0A5C3QJ64"/>
<keyword evidence="4" id="KW-0544">Nucleosome core</keyword>
<dbReference type="SMART" id="SM00428">
    <property type="entry name" value="H3"/>
    <property type="match status" value="1"/>
</dbReference>
<evidence type="ECO:0000259" key="6">
    <source>
        <dbReference type="Pfam" id="PF00125"/>
    </source>
</evidence>
<dbReference type="PANTHER" id="PTHR45810">
    <property type="entry name" value="HISTONE H3.2"/>
    <property type="match status" value="1"/>
</dbReference>
<protein>
    <recommendedName>
        <fullName evidence="6">Core Histone H2A/H2B/H3 domain-containing protein</fullName>
    </recommendedName>
</protein>
<feature type="region of interest" description="Disordered" evidence="5">
    <location>
        <begin position="1"/>
        <end position="100"/>
    </location>
</feature>
<evidence type="ECO:0000256" key="4">
    <source>
        <dbReference type="ARBA" id="ARBA00023269"/>
    </source>
</evidence>
<evidence type="ECO:0000256" key="2">
    <source>
        <dbReference type="ARBA" id="ARBA00010343"/>
    </source>
</evidence>
<name>A0A5C3QJ64_9AGAR</name>
<proteinExistence type="inferred from homology"/>
<evidence type="ECO:0000313" key="7">
    <source>
        <dbReference type="EMBL" id="TFL01966.1"/>
    </source>
</evidence>
<dbReference type="PANTHER" id="PTHR45810:SF1">
    <property type="entry name" value="HISTONE H3-LIKE CENTROMERIC PROTEIN A"/>
    <property type="match status" value="1"/>
</dbReference>
<dbReference type="EMBL" id="ML178823">
    <property type="protein sequence ID" value="TFL01966.1"/>
    <property type="molecule type" value="Genomic_DNA"/>
</dbReference>
<evidence type="ECO:0000256" key="3">
    <source>
        <dbReference type="ARBA" id="ARBA00022454"/>
    </source>
</evidence>
<dbReference type="GO" id="GO:0046982">
    <property type="term" value="F:protein heterodimerization activity"/>
    <property type="evidence" value="ECO:0007669"/>
    <property type="project" value="InterPro"/>
</dbReference>
<reference evidence="7 8" key="1">
    <citation type="journal article" date="2019" name="Nat. Ecol. Evol.">
        <title>Megaphylogeny resolves global patterns of mushroom evolution.</title>
        <authorList>
            <person name="Varga T."/>
            <person name="Krizsan K."/>
            <person name="Foldi C."/>
            <person name="Dima B."/>
            <person name="Sanchez-Garcia M."/>
            <person name="Sanchez-Ramirez S."/>
            <person name="Szollosi G.J."/>
            <person name="Szarkandi J.G."/>
            <person name="Papp V."/>
            <person name="Albert L."/>
            <person name="Andreopoulos W."/>
            <person name="Angelini C."/>
            <person name="Antonin V."/>
            <person name="Barry K.W."/>
            <person name="Bougher N.L."/>
            <person name="Buchanan P."/>
            <person name="Buyck B."/>
            <person name="Bense V."/>
            <person name="Catcheside P."/>
            <person name="Chovatia M."/>
            <person name="Cooper J."/>
            <person name="Damon W."/>
            <person name="Desjardin D."/>
            <person name="Finy P."/>
            <person name="Geml J."/>
            <person name="Haridas S."/>
            <person name="Hughes K."/>
            <person name="Justo A."/>
            <person name="Karasinski D."/>
            <person name="Kautmanova I."/>
            <person name="Kiss B."/>
            <person name="Kocsube S."/>
            <person name="Kotiranta H."/>
            <person name="LaButti K.M."/>
            <person name="Lechner B.E."/>
            <person name="Liimatainen K."/>
            <person name="Lipzen A."/>
            <person name="Lukacs Z."/>
            <person name="Mihaltcheva S."/>
            <person name="Morgado L.N."/>
            <person name="Niskanen T."/>
            <person name="Noordeloos M.E."/>
            <person name="Ohm R.A."/>
            <person name="Ortiz-Santana B."/>
            <person name="Ovrebo C."/>
            <person name="Racz N."/>
            <person name="Riley R."/>
            <person name="Savchenko A."/>
            <person name="Shiryaev A."/>
            <person name="Soop K."/>
            <person name="Spirin V."/>
            <person name="Szebenyi C."/>
            <person name="Tomsovsky M."/>
            <person name="Tulloss R.E."/>
            <person name="Uehling J."/>
            <person name="Grigoriev I.V."/>
            <person name="Vagvolgyi C."/>
            <person name="Papp T."/>
            <person name="Martin F.M."/>
            <person name="Miettinen O."/>
            <person name="Hibbett D.S."/>
            <person name="Nagy L.G."/>
        </authorList>
    </citation>
    <scope>NUCLEOTIDE SEQUENCE [LARGE SCALE GENOMIC DNA]</scope>
    <source>
        <strain evidence="7 8">CBS 309.79</strain>
    </source>
</reference>
<feature type="compositionally biased region" description="Basic residues" evidence="5">
    <location>
        <begin position="72"/>
        <end position="81"/>
    </location>
</feature>
<dbReference type="Proteomes" id="UP000305067">
    <property type="component" value="Unassembled WGS sequence"/>
</dbReference>
<comment type="subcellular location">
    <subcellularLocation>
        <location evidence="1">Chromosome</location>
    </subcellularLocation>
</comment>
<keyword evidence="8" id="KW-1185">Reference proteome</keyword>
<dbReference type="AlphaFoldDB" id="A0A5C3QJ64"/>
<dbReference type="InterPro" id="IPR000164">
    <property type="entry name" value="Histone_H3/CENP-A"/>
</dbReference>
<evidence type="ECO:0000313" key="8">
    <source>
        <dbReference type="Proteomes" id="UP000305067"/>
    </source>
</evidence>
<dbReference type="InterPro" id="IPR009072">
    <property type="entry name" value="Histone-fold"/>
</dbReference>
<evidence type="ECO:0000256" key="1">
    <source>
        <dbReference type="ARBA" id="ARBA00004286"/>
    </source>
</evidence>
<dbReference type="PRINTS" id="PR00622">
    <property type="entry name" value="HISTONEH3"/>
</dbReference>
<keyword evidence="4" id="KW-0238">DNA-binding</keyword>
<dbReference type="GO" id="GO:0000786">
    <property type="term" value="C:nucleosome"/>
    <property type="evidence" value="ECO:0007669"/>
    <property type="project" value="UniProtKB-KW"/>
</dbReference>
<dbReference type="InterPro" id="IPR007125">
    <property type="entry name" value="H2A/H2B/H3"/>
</dbReference>
<gene>
    <name evidence="7" type="ORF">BDV98DRAFT_547505</name>
</gene>